<organism evidence="22 23">
    <name type="scientific">Allofrancisella frigidaquae</name>
    <dbReference type="NCBI Taxonomy" id="1085644"/>
    <lineage>
        <taxon>Bacteria</taxon>
        <taxon>Pseudomonadati</taxon>
        <taxon>Pseudomonadota</taxon>
        <taxon>Gammaproteobacteria</taxon>
        <taxon>Thiotrichales</taxon>
        <taxon>Francisellaceae</taxon>
        <taxon>Allofrancisella</taxon>
    </lineage>
</organism>
<dbReference type="Pfam" id="PF02873">
    <property type="entry name" value="MurB_C"/>
    <property type="match status" value="1"/>
</dbReference>
<dbReference type="EMBL" id="CP038017">
    <property type="protein sequence ID" value="QIV94952.1"/>
    <property type="molecule type" value="Genomic_DNA"/>
</dbReference>
<feature type="active site" description="Proton donor" evidence="20">
    <location>
        <position position="209"/>
    </location>
</feature>
<evidence type="ECO:0000259" key="21">
    <source>
        <dbReference type="PROSITE" id="PS51387"/>
    </source>
</evidence>
<dbReference type="Pfam" id="PF01565">
    <property type="entry name" value="FAD_binding_4"/>
    <property type="match status" value="1"/>
</dbReference>
<evidence type="ECO:0000256" key="9">
    <source>
        <dbReference type="ARBA" id="ARBA00022618"/>
    </source>
</evidence>
<evidence type="ECO:0000256" key="3">
    <source>
        <dbReference type="ARBA" id="ARBA00004496"/>
    </source>
</evidence>
<evidence type="ECO:0000256" key="16">
    <source>
        <dbReference type="ARBA" id="ARBA00023306"/>
    </source>
</evidence>
<dbReference type="GO" id="GO:0051301">
    <property type="term" value="P:cell division"/>
    <property type="evidence" value="ECO:0007669"/>
    <property type="project" value="UniProtKB-KW"/>
</dbReference>
<evidence type="ECO:0000256" key="14">
    <source>
        <dbReference type="ARBA" id="ARBA00022984"/>
    </source>
</evidence>
<dbReference type="PROSITE" id="PS51387">
    <property type="entry name" value="FAD_PCMH"/>
    <property type="match status" value="1"/>
</dbReference>
<dbReference type="AlphaFoldDB" id="A0A6M3HXF9"/>
<dbReference type="GO" id="GO:0008762">
    <property type="term" value="F:UDP-N-acetylmuramate dehydrogenase activity"/>
    <property type="evidence" value="ECO:0007669"/>
    <property type="project" value="UniProtKB-UniRule"/>
</dbReference>
<keyword evidence="16 20" id="KW-0131">Cell cycle</keyword>
<dbReference type="GO" id="GO:0008360">
    <property type="term" value="P:regulation of cell shape"/>
    <property type="evidence" value="ECO:0007669"/>
    <property type="project" value="UniProtKB-KW"/>
</dbReference>
<feature type="active site" evidence="20">
    <location>
        <position position="280"/>
    </location>
</feature>
<comment type="pathway">
    <text evidence="4 20">Cell wall biogenesis; peptidoglycan biosynthesis.</text>
</comment>
<protein>
    <recommendedName>
        <fullName evidence="7 20">UDP-N-acetylenolpyruvoylglucosamine reductase</fullName>
        <ecNumber evidence="6 20">1.3.1.98</ecNumber>
    </recommendedName>
    <alternativeName>
        <fullName evidence="18 20">UDP-N-acetylmuramate dehydrogenase</fullName>
    </alternativeName>
</protein>
<comment type="function">
    <text evidence="2 20">Cell wall formation.</text>
</comment>
<evidence type="ECO:0000256" key="15">
    <source>
        <dbReference type="ARBA" id="ARBA00023002"/>
    </source>
</evidence>
<evidence type="ECO:0000313" key="22">
    <source>
        <dbReference type="EMBL" id="QIV94952.1"/>
    </source>
</evidence>
<proteinExistence type="inferred from homology"/>
<dbReference type="InterPro" id="IPR016169">
    <property type="entry name" value="FAD-bd_PCMH_sub2"/>
</dbReference>
<evidence type="ECO:0000256" key="6">
    <source>
        <dbReference type="ARBA" id="ARBA00012518"/>
    </source>
</evidence>
<keyword evidence="23" id="KW-1185">Reference proteome</keyword>
<dbReference type="Gene3D" id="3.30.465.10">
    <property type="match status" value="1"/>
</dbReference>
<evidence type="ECO:0000313" key="23">
    <source>
        <dbReference type="Proteomes" id="UP000503320"/>
    </source>
</evidence>
<dbReference type="HAMAP" id="MF_00037">
    <property type="entry name" value="MurB"/>
    <property type="match status" value="1"/>
</dbReference>
<evidence type="ECO:0000256" key="7">
    <source>
        <dbReference type="ARBA" id="ARBA00015188"/>
    </source>
</evidence>
<comment type="similarity">
    <text evidence="5 20">Belongs to the MurB family.</text>
</comment>
<dbReference type="GO" id="GO:0009252">
    <property type="term" value="P:peptidoglycan biosynthetic process"/>
    <property type="evidence" value="ECO:0007669"/>
    <property type="project" value="UniProtKB-UniRule"/>
</dbReference>
<evidence type="ECO:0000256" key="11">
    <source>
        <dbReference type="ARBA" id="ARBA00022827"/>
    </source>
</evidence>
<dbReference type="Gene3D" id="3.30.43.10">
    <property type="entry name" value="Uridine Diphospho-n-acetylenolpyruvylglucosamine Reductase, domain 2"/>
    <property type="match status" value="1"/>
</dbReference>
<dbReference type="Proteomes" id="UP000503320">
    <property type="component" value="Chromosome"/>
</dbReference>
<dbReference type="SUPFAM" id="SSF56176">
    <property type="entry name" value="FAD-binding/transporter-associated domain-like"/>
    <property type="match status" value="1"/>
</dbReference>
<keyword evidence="17 20" id="KW-0961">Cell wall biogenesis/degradation</keyword>
<evidence type="ECO:0000256" key="5">
    <source>
        <dbReference type="ARBA" id="ARBA00010485"/>
    </source>
</evidence>
<keyword evidence="12 20" id="KW-0521">NADP</keyword>
<evidence type="ECO:0000256" key="8">
    <source>
        <dbReference type="ARBA" id="ARBA00022490"/>
    </source>
</evidence>
<dbReference type="EC" id="1.3.1.98" evidence="6 20"/>
<keyword evidence="8 20" id="KW-0963">Cytoplasm</keyword>
<dbReference type="RefSeq" id="WP_172107001.1">
    <property type="nucleotide sequence ID" value="NZ_CP038017.1"/>
</dbReference>
<feature type="active site" evidence="20">
    <location>
        <position position="159"/>
    </location>
</feature>
<dbReference type="PANTHER" id="PTHR21071">
    <property type="entry name" value="UDP-N-ACETYLENOLPYRUVOYLGLUCOSAMINE REDUCTASE"/>
    <property type="match status" value="1"/>
</dbReference>
<dbReference type="InterPro" id="IPR016167">
    <property type="entry name" value="FAD-bd_PCMH_sub1"/>
</dbReference>
<keyword evidence="14 20" id="KW-0573">Peptidoglycan synthesis</keyword>
<dbReference type="NCBIfam" id="TIGR00179">
    <property type="entry name" value="murB"/>
    <property type="match status" value="1"/>
</dbReference>
<evidence type="ECO:0000256" key="19">
    <source>
        <dbReference type="ARBA" id="ARBA00048914"/>
    </source>
</evidence>
<dbReference type="PANTHER" id="PTHR21071:SF4">
    <property type="entry name" value="UDP-N-ACETYLENOLPYRUVOYLGLUCOSAMINE REDUCTASE"/>
    <property type="match status" value="1"/>
</dbReference>
<name>A0A6M3HXF9_9GAMM</name>
<feature type="domain" description="FAD-binding PCMH-type" evidence="21">
    <location>
        <begin position="16"/>
        <end position="181"/>
    </location>
</feature>
<evidence type="ECO:0000256" key="10">
    <source>
        <dbReference type="ARBA" id="ARBA00022630"/>
    </source>
</evidence>
<dbReference type="Gene3D" id="3.90.78.10">
    <property type="entry name" value="UDP-N-acetylenolpyruvoylglucosamine reductase, C-terminal domain"/>
    <property type="match status" value="1"/>
</dbReference>
<keyword evidence="15 20" id="KW-0560">Oxidoreductase</keyword>
<dbReference type="InterPro" id="IPR036635">
    <property type="entry name" value="MurB_C_sf"/>
</dbReference>
<evidence type="ECO:0000256" key="13">
    <source>
        <dbReference type="ARBA" id="ARBA00022960"/>
    </source>
</evidence>
<evidence type="ECO:0000256" key="18">
    <source>
        <dbReference type="ARBA" id="ARBA00031026"/>
    </source>
</evidence>
<evidence type="ECO:0000256" key="1">
    <source>
        <dbReference type="ARBA" id="ARBA00001974"/>
    </source>
</evidence>
<comment type="cofactor">
    <cofactor evidence="1 20">
        <name>FAD</name>
        <dbReference type="ChEBI" id="CHEBI:57692"/>
    </cofactor>
</comment>
<accession>A0A6M3HXF9</accession>
<comment type="catalytic activity">
    <reaction evidence="19 20">
        <text>UDP-N-acetyl-alpha-D-muramate + NADP(+) = UDP-N-acetyl-3-O-(1-carboxyvinyl)-alpha-D-glucosamine + NADPH + H(+)</text>
        <dbReference type="Rhea" id="RHEA:12248"/>
        <dbReference type="ChEBI" id="CHEBI:15378"/>
        <dbReference type="ChEBI" id="CHEBI:57783"/>
        <dbReference type="ChEBI" id="CHEBI:58349"/>
        <dbReference type="ChEBI" id="CHEBI:68483"/>
        <dbReference type="ChEBI" id="CHEBI:70757"/>
        <dbReference type="EC" id="1.3.1.98"/>
    </reaction>
</comment>
<dbReference type="InterPro" id="IPR036318">
    <property type="entry name" value="FAD-bd_PCMH-like_sf"/>
</dbReference>
<keyword evidence="13 20" id="KW-0133">Cell shape</keyword>
<gene>
    <name evidence="20 22" type="primary">murB</name>
    <name evidence="22" type="ORF">E3E15_06175</name>
</gene>
<evidence type="ECO:0000256" key="12">
    <source>
        <dbReference type="ARBA" id="ARBA00022857"/>
    </source>
</evidence>
<dbReference type="GO" id="GO:0071555">
    <property type="term" value="P:cell wall organization"/>
    <property type="evidence" value="ECO:0007669"/>
    <property type="project" value="UniProtKB-KW"/>
</dbReference>
<comment type="subcellular location">
    <subcellularLocation>
        <location evidence="3 20">Cytoplasm</location>
    </subcellularLocation>
</comment>
<dbReference type="KEGG" id="afri:E3E15_06175"/>
<dbReference type="InterPro" id="IPR006094">
    <property type="entry name" value="Oxid_FAD_bind_N"/>
</dbReference>
<evidence type="ECO:0000256" key="4">
    <source>
        <dbReference type="ARBA" id="ARBA00004752"/>
    </source>
</evidence>
<reference evidence="22 23" key="1">
    <citation type="submission" date="2019-03" db="EMBL/GenBank/DDBJ databases">
        <title>Complete Genome Sequence of Allofrancisella frigidaquae Strain SYSU 10HL1970 Isolated from Water-Cooling Systems in China.</title>
        <authorList>
            <person name="Ohrman C."/>
            <person name="Uneklint I."/>
            <person name="Sjodin A."/>
        </authorList>
    </citation>
    <scope>NUCLEOTIDE SEQUENCE [LARGE SCALE GENOMIC DNA]</scope>
    <source>
        <strain evidence="22 23">SYSU 10HL1970</strain>
    </source>
</reference>
<dbReference type="InterPro" id="IPR003170">
    <property type="entry name" value="MurB"/>
</dbReference>
<evidence type="ECO:0000256" key="20">
    <source>
        <dbReference type="HAMAP-Rule" id="MF_00037"/>
    </source>
</evidence>
<dbReference type="UniPathway" id="UPA00219"/>
<evidence type="ECO:0000256" key="2">
    <source>
        <dbReference type="ARBA" id="ARBA00003921"/>
    </source>
</evidence>
<keyword evidence="9 20" id="KW-0132">Cell division</keyword>
<dbReference type="SUPFAM" id="SSF56194">
    <property type="entry name" value="Uridine diphospho-N-Acetylenolpyruvylglucosamine reductase, MurB, C-terminal domain"/>
    <property type="match status" value="1"/>
</dbReference>
<dbReference type="GO" id="GO:0005829">
    <property type="term" value="C:cytosol"/>
    <property type="evidence" value="ECO:0007669"/>
    <property type="project" value="TreeGrafter"/>
</dbReference>
<keyword evidence="11 20" id="KW-0274">FAD</keyword>
<dbReference type="GO" id="GO:0071949">
    <property type="term" value="F:FAD binding"/>
    <property type="evidence" value="ECO:0007669"/>
    <property type="project" value="InterPro"/>
</dbReference>
<dbReference type="InterPro" id="IPR016166">
    <property type="entry name" value="FAD-bd_PCMH"/>
</dbReference>
<dbReference type="InterPro" id="IPR011601">
    <property type="entry name" value="MurB_C"/>
</dbReference>
<evidence type="ECO:0000256" key="17">
    <source>
        <dbReference type="ARBA" id="ARBA00023316"/>
    </source>
</evidence>
<sequence length="284" mass="32037">MPENYLSLEKYNTYRIKSFARNVYFPSCEEEVLAIANKHEKIFFLGNGSNIIFSKKYYDDEVAFVIFCKNFNSFTIQESTVNVQSGALLQDLAIATYKSGLSGIETFYDVPASIGGALIMNAGAYGDEIYTCVKSVRVLDLLTQEVINYAKKDIEYGYRYSMFKDKSNLCILSAEFEFEKKPKQEIKNKLNDIYSRRLANLPQKPTAGSVFKRPQANIPVGVMVQELGLKGKSIGDAQISPKHGGIIVNKGEATGQEILALINFIKDQIFKHYNIELHEEQIVI</sequence>
<keyword evidence="10 20" id="KW-0285">Flavoprotein</keyword>